<dbReference type="Proteomes" id="UP000310017">
    <property type="component" value="Chromosome"/>
</dbReference>
<keyword evidence="2" id="KW-1185">Reference proteome</keyword>
<protein>
    <recommendedName>
        <fullName evidence="3">Secreted protein</fullName>
    </recommendedName>
</protein>
<evidence type="ECO:0008006" key="3">
    <source>
        <dbReference type="Google" id="ProtNLM"/>
    </source>
</evidence>
<accession>A0A5B7SNN3</accession>
<gene>
    <name evidence="1" type="ORF">FGM00_00175</name>
</gene>
<reference evidence="1 2" key="1">
    <citation type="submission" date="2019-05" db="EMBL/GenBank/DDBJ databases">
        <title>Genome sequencing of F202Z8.</title>
        <authorList>
            <person name="Kwon Y.M."/>
        </authorList>
    </citation>
    <scope>NUCLEOTIDE SEQUENCE [LARGE SCALE GENOMIC DNA]</scope>
    <source>
        <strain evidence="1 2">F202Z8</strain>
    </source>
</reference>
<dbReference type="KEGG" id="asag:FGM00_00175"/>
<evidence type="ECO:0000313" key="2">
    <source>
        <dbReference type="Proteomes" id="UP000310017"/>
    </source>
</evidence>
<evidence type="ECO:0000313" key="1">
    <source>
        <dbReference type="EMBL" id="QCW98610.1"/>
    </source>
</evidence>
<dbReference type="OrthoDB" id="1148517at2"/>
<dbReference type="EMBL" id="CP040710">
    <property type="protein sequence ID" value="QCW98610.1"/>
    <property type="molecule type" value="Genomic_DNA"/>
</dbReference>
<proteinExistence type="predicted"/>
<name>A0A5B7SNN3_9FLAO</name>
<organism evidence="1 2">
    <name type="scientific">Aggregatimonas sangjinii</name>
    <dbReference type="NCBI Taxonomy" id="2583587"/>
    <lineage>
        <taxon>Bacteria</taxon>
        <taxon>Pseudomonadati</taxon>
        <taxon>Bacteroidota</taxon>
        <taxon>Flavobacteriia</taxon>
        <taxon>Flavobacteriales</taxon>
        <taxon>Flavobacteriaceae</taxon>
        <taxon>Aggregatimonas</taxon>
    </lineage>
</organism>
<dbReference type="AlphaFoldDB" id="A0A5B7SNN3"/>
<dbReference type="RefSeq" id="WP_138850965.1">
    <property type="nucleotide sequence ID" value="NZ_CP040710.1"/>
</dbReference>
<sequence>MRQLTILLALFIIPNMGWSQVGDTPKSKPLKIEVANKKDEQGKEQKGTALRMPDIVGNKPEINFKDSLAGKKPIKMYPDRELVQAGTGMKIDPKVGPRENEKEGSKNYFGDMYLGEVKSNGKFVGVVCRDHEYVDGDRVRIYLNGDVIDPNVMLSGTFKGINVDLKKGFNRLEFEALNEGSSSPNTAQVDVYDDQGQLIYSNKWLLSAKSKASLIITKE</sequence>